<feature type="compositionally biased region" description="Polar residues" evidence="1">
    <location>
        <begin position="210"/>
        <end position="220"/>
    </location>
</feature>
<proteinExistence type="predicted"/>
<organism evidence="4 5">
    <name type="scientific">Favolaschia claudopus</name>
    <dbReference type="NCBI Taxonomy" id="2862362"/>
    <lineage>
        <taxon>Eukaryota</taxon>
        <taxon>Fungi</taxon>
        <taxon>Dikarya</taxon>
        <taxon>Basidiomycota</taxon>
        <taxon>Agaricomycotina</taxon>
        <taxon>Agaricomycetes</taxon>
        <taxon>Agaricomycetidae</taxon>
        <taxon>Agaricales</taxon>
        <taxon>Marasmiineae</taxon>
        <taxon>Mycenaceae</taxon>
        <taxon>Favolaschia</taxon>
    </lineage>
</organism>
<feature type="chain" id="PRO_5043754416" evidence="3">
    <location>
        <begin position="25"/>
        <end position="362"/>
    </location>
</feature>
<feature type="region of interest" description="Disordered" evidence="1">
    <location>
        <begin position="294"/>
        <end position="341"/>
    </location>
</feature>
<keyword evidence="2" id="KW-1133">Transmembrane helix</keyword>
<feature type="compositionally biased region" description="Low complexity" evidence="1">
    <location>
        <begin position="308"/>
        <end position="323"/>
    </location>
</feature>
<reference evidence="4 5" key="1">
    <citation type="journal article" date="2024" name="J Genomics">
        <title>Draft genome sequencing and assembly of Favolaschia claudopus CIRM-BRFM 2984 isolated from oak limbs.</title>
        <authorList>
            <person name="Navarro D."/>
            <person name="Drula E."/>
            <person name="Chaduli D."/>
            <person name="Cazenave R."/>
            <person name="Ahrendt S."/>
            <person name="Wang J."/>
            <person name="Lipzen A."/>
            <person name="Daum C."/>
            <person name="Barry K."/>
            <person name="Grigoriev I.V."/>
            <person name="Favel A."/>
            <person name="Rosso M.N."/>
            <person name="Martin F."/>
        </authorList>
    </citation>
    <scope>NUCLEOTIDE SEQUENCE [LARGE SCALE GENOMIC DNA]</scope>
    <source>
        <strain evidence="4 5">CIRM-BRFM 2984</strain>
    </source>
</reference>
<accession>A0AAV9ZVB4</accession>
<feature type="compositionally biased region" description="Low complexity" evidence="1">
    <location>
        <begin position="119"/>
        <end position="144"/>
    </location>
</feature>
<name>A0AAV9ZVB4_9AGAR</name>
<feature type="transmembrane region" description="Helical" evidence="2">
    <location>
        <begin position="234"/>
        <end position="259"/>
    </location>
</feature>
<evidence type="ECO:0000256" key="1">
    <source>
        <dbReference type="SAM" id="MobiDB-lite"/>
    </source>
</evidence>
<keyword evidence="2" id="KW-0472">Membrane</keyword>
<keyword evidence="5" id="KW-1185">Reference proteome</keyword>
<evidence type="ECO:0000313" key="4">
    <source>
        <dbReference type="EMBL" id="KAK6992712.1"/>
    </source>
</evidence>
<keyword evidence="3" id="KW-0732">Signal</keyword>
<feature type="region of interest" description="Disordered" evidence="1">
    <location>
        <begin position="119"/>
        <end position="220"/>
    </location>
</feature>
<feature type="compositionally biased region" description="Pro residues" evidence="1">
    <location>
        <begin position="145"/>
        <end position="165"/>
    </location>
</feature>
<dbReference type="Proteomes" id="UP001362999">
    <property type="component" value="Unassembled WGS sequence"/>
</dbReference>
<evidence type="ECO:0000313" key="5">
    <source>
        <dbReference type="Proteomes" id="UP001362999"/>
    </source>
</evidence>
<feature type="compositionally biased region" description="Basic and acidic residues" evidence="1">
    <location>
        <begin position="328"/>
        <end position="341"/>
    </location>
</feature>
<dbReference type="EMBL" id="JAWWNJ010000107">
    <property type="protein sequence ID" value="KAK6992712.1"/>
    <property type="molecule type" value="Genomic_DNA"/>
</dbReference>
<evidence type="ECO:0000256" key="3">
    <source>
        <dbReference type="SAM" id="SignalP"/>
    </source>
</evidence>
<protein>
    <submittedName>
        <fullName evidence="4">Uncharacterized protein</fullName>
    </submittedName>
</protein>
<comment type="caution">
    <text evidence="4">The sequence shown here is derived from an EMBL/GenBank/DDBJ whole genome shotgun (WGS) entry which is preliminary data.</text>
</comment>
<feature type="compositionally biased region" description="Low complexity" evidence="1">
    <location>
        <begin position="166"/>
        <end position="209"/>
    </location>
</feature>
<gene>
    <name evidence="4" type="ORF">R3P38DRAFT_3289130</name>
</gene>
<sequence length="362" mass="37259">MLRFSQGILAAVAILWLCAGDVLAMKITGPNAAHSNSAVTFTWTTDAGDPVQFEIDIDTALNSLLQSDSYFIANNLDSAPGSATITIPVLSFGTHRIAFSSTDGFNILDEGSIEIIDPSSPLPSLVSPPTSSSSTISTTSVISKPLPPPPPPTHSSIPTVPPPNPATTAASKPRLEPSSSLSSSSSSSSAVPSPSETASFSTNTTASASQVSAPTASESPSIVPQNALAKHNNVGAIVGAAVGGIVVVLLVLLGFCYILRRKRVAASKASDETAARPQFLVSSVTTSPAYTVSSESRAPWESHPPPSSTSASSASPSPVVSGSQKQPFNERDAGQSREALLEEVQRLRDQIGAISPPEYPGE</sequence>
<feature type="signal peptide" evidence="3">
    <location>
        <begin position="1"/>
        <end position="24"/>
    </location>
</feature>
<keyword evidence="2" id="KW-0812">Transmembrane</keyword>
<evidence type="ECO:0000256" key="2">
    <source>
        <dbReference type="SAM" id="Phobius"/>
    </source>
</evidence>
<dbReference type="AlphaFoldDB" id="A0AAV9ZVB4"/>